<dbReference type="EMBL" id="NCKW01015122">
    <property type="protein sequence ID" value="POM63227.1"/>
    <property type="molecule type" value="Genomic_DNA"/>
</dbReference>
<dbReference type="AlphaFoldDB" id="A0A2P4XCE9"/>
<evidence type="ECO:0000313" key="1">
    <source>
        <dbReference type="EMBL" id="POM63227.1"/>
    </source>
</evidence>
<name>A0A2P4XCE9_9STRA</name>
<protein>
    <submittedName>
        <fullName evidence="1">Gag protein</fullName>
    </submittedName>
</protein>
<keyword evidence="2" id="KW-1185">Reference proteome</keyword>
<sequence length="140" mass="15371">MDTGKFLHLTDAQFELTRKMADAAEEVERIDVFDTYERGLIAHVQGLQAPVPPLLGPRCRARDGCGSHLGRVTSGRFGPIQPGRSGKYLGEEGQYEGGGVVEHLPQDVLLNNMSGCTLYSVLLLVDCYYNMWESVTPLTA</sequence>
<reference evidence="1 2" key="1">
    <citation type="journal article" date="2017" name="Genome Biol. Evol.">
        <title>Phytophthora megakarya and P. palmivora, closely related causal agents of cacao black pod rot, underwent increases in genome sizes and gene numbers by different mechanisms.</title>
        <authorList>
            <person name="Ali S.S."/>
            <person name="Shao J."/>
            <person name="Lary D.J."/>
            <person name="Kronmiller B."/>
            <person name="Shen D."/>
            <person name="Strem M.D."/>
            <person name="Amoako-Attah I."/>
            <person name="Akrofi A.Y."/>
            <person name="Begoude B.A."/>
            <person name="Ten Hoopen G.M."/>
            <person name="Coulibaly K."/>
            <person name="Kebe B.I."/>
            <person name="Melnick R.L."/>
            <person name="Guiltinan M.J."/>
            <person name="Tyler B.M."/>
            <person name="Meinhardt L.W."/>
            <person name="Bailey B.A."/>
        </authorList>
    </citation>
    <scope>NUCLEOTIDE SEQUENCE [LARGE SCALE GENOMIC DNA]</scope>
    <source>
        <strain evidence="2">sbr112.9</strain>
    </source>
</reference>
<feature type="non-terminal residue" evidence="1">
    <location>
        <position position="140"/>
    </location>
</feature>
<accession>A0A2P4XCE9</accession>
<proteinExistence type="predicted"/>
<organism evidence="1 2">
    <name type="scientific">Phytophthora palmivora</name>
    <dbReference type="NCBI Taxonomy" id="4796"/>
    <lineage>
        <taxon>Eukaryota</taxon>
        <taxon>Sar</taxon>
        <taxon>Stramenopiles</taxon>
        <taxon>Oomycota</taxon>
        <taxon>Peronosporomycetes</taxon>
        <taxon>Peronosporales</taxon>
        <taxon>Peronosporaceae</taxon>
        <taxon>Phytophthora</taxon>
    </lineage>
</organism>
<dbReference type="Proteomes" id="UP000237271">
    <property type="component" value="Unassembled WGS sequence"/>
</dbReference>
<gene>
    <name evidence="1" type="ORF">PHPALM_27497</name>
</gene>
<evidence type="ECO:0000313" key="2">
    <source>
        <dbReference type="Proteomes" id="UP000237271"/>
    </source>
</evidence>
<comment type="caution">
    <text evidence="1">The sequence shown here is derived from an EMBL/GenBank/DDBJ whole genome shotgun (WGS) entry which is preliminary data.</text>
</comment>